<dbReference type="Proteomes" id="UP001058381">
    <property type="component" value="Chromosome"/>
</dbReference>
<proteinExistence type="predicted"/>
<sequence length="79" mass="8696">MKAAVLGRDADDYPRNLARVPWMRAVIGSWRFENSTWAISLHPGQMPRPASAAVRAIPQACAMKPLKVSPIMMHPDGSI</sequence>
<dbReference type="AlphaFoldDB" id="A0A9Q9J2N3"/>
<evidence type="ECO:0000313" key="2">
    <source>
        <dbReference type="Proteomes" id="UP001058381"/>
    </source>
</evidence>
<organism evidence="1 2">
    <name type="scientific">Xanthomonas prunicola</name>
    <dbReference type="NCBI Taxonomy" id="2053930"/>
    <lineage>
        <taxon>Bacteria</taxon>
        <taxon>Pseudomonadati</taxon>
        <taxon>Pseudomonadota</taxon>
        <taxon>Gammaproteobacteria</taxon>
        <taxon>Lysobacterales</taxon>
        <taxon>Lysobacteraceae</taxon>
        <taxon>Xanthomonas</taxon>
    </lineage>
</organism>
<accession>A0A9Q9J2N3</accession>
<protein>
    <submittedName>
        <fullName evidence="1">Uncharacterized protein</fullName>
    </submittedName>
</protein>
<dbReference type="RefSeq" id="WP_252163521.1">
    <property type="nucleotide sequence ID" value="NZ_CP094827.1"/>
</dbReference>
<dbReference type="EMBL" id="CP096142">
    <property type="protein sequence ID" value="UXA65977.1"/>
    <property type="molecule type" value="Genomic_DNA"/>
</dbReference>
<evidence type="ECO:0000313" key="1">
    <source>
        <dbReference type="EMBL" id="UXA65977.1"/>
    </source>
</evidence>
<dbReference type="GeneID" id="75150234"/>
<name>A0A9Q9J2N3_9XANT</name>
<reference evidence="1" key="1">
    <citation type="submission" date="2022-04" db="EMBL/GenBank/DDBJ databases">
        <title>Xanthomonas prunicola pv. tritici, a pathogen causing a previously unreported foliar disease of wheat.</title>
        <authorList>
            <person name="Clavijo F."/>
            <person name="Curland R.D."/>
            <person name="Dill-Macky R."/>
            <person name="Pereyra S."/>
            <person name="Roman-Reyna V."/>
            <person name="Siri M.I."/>
        </authorList>
    </citation>
    <scope>NUCLEOTIDE SEQUENCE</scope>
    <source>
        <strain evidence="1">CIX249</strain>
    </source>
</reference>
<gene>
    <name evidence="1" type="ORF">M0D43_02745</name>
</gene>